<accession>A0ACC3YBP3</accession>
<proteinExistence type="predicted"/>
<dbReference type="Proteomes" id="UP000805649">
    <property type="component" value="Unassembled WGS sequence"/>
</dbReference>
<reference evidence="1 2" key="1">
    <citation type="journal article" date="2020" name="Phytopathology">
        <title>Genome Sequence Resources of Colletotrichum truncatum, C. plurivorum, C. musicola, and C. sojae: Four Species Pathogenic to Soybean (Glycine max).</title>
        <authorList>
            <person name="Rogerio F."/>
            <person name="Boufleur T.R."/>
            <person name="Ciampi-Guillardi M."/>
            <person name="Sukno S.A."/>
            <person name="Thon M.R."/>
            <person name="Massola Junior N.S."/>
            <person name="Baroncelli R."/>
        </authorList>
    </citation>
    <scope>NUCLEOTIDE SEQUENCE [LARGE SCALE GENOMIC DNA]</scope>
    <source>
        <strain evidence="1 2">CMES1059</strain>
    </source>
</reference>
<evidence type="ECO:0000313" key="2">
    <source>
        <dbReference type="Proteomes" id="UP000805649"/>
    </source>
</evidence>
<keyword evidence="2" id="KW-1185">Reference proteome</keyword>
<protein>
    <submittedName>
        <fullName evidence="1">Uncharacterized protein</fullName>
    </submittedName>
</protein>
<evidence type="ECO:0000313" key="1">
    <source>
        <dbReference type="EMBL" id="KAL0929253.1"/>
    </source>
</evidence>
<gene>
    <name evidence="1" type="ORF">CTRU02_215794</name>
</gene>
<name>A0ACC3YBP3_COLTU</name>
<comment type="caution">
    <text evidence="1">The sequence shown here is derived from an EMBL/GenBank/DDBJ whole genome shotgun (WGS) entry which is preliminary data.</text>
</comment>
<sequence length="191" mass="21684">MEPEHFQNRYIQTHGFVQAPTAQGTASFVTREMEPAMTNAGNIARARQFTRNVHEQGRLLNNEMVSRGHIDSKAMEKHSENIRYLTQQWPEGQWVPRRYQVGDYANFTTVSNMVAFTRCWLSKGREVMARVCDKTGALDSSGVLSDAWAPPNGFLYVQAQSSNSITARSVREATRDLKEGIKRVEDEEKDA</sequence>
<dbReference type="EMBL" id="VUJX02000020">
    <property type="protein sequence ID" value="KAL0929253.1"/>
    <property type="molecule type" value="Genomic_DNA"/>
</dbReference>
<organism evidence="1 2">
    <name type="scientific">Colletotrichum truncatum</name>
    <name type="common">Anthracnose fungus</name>
    <name type="synonym">Colletotrichum capsici</name>
    <dbReference type="NCBI Taxonomy" id="5467"/>
    <lineage>
        <taxon>Eukaryota</taxon>
        <taxon>Fungi</taxon>
        <taxon>Dikarya</taxon>
        <taxon>Ascomycota</taxon>
        <taxon>Pezizomycotina</taxon>
        <taxon>Sordariomycetes</taxon>
        <taxon>Hypocreomycetidae</taxon>
        <taxon>Glomerellales</taxon>
        <taxon>Glomerellaceae</taxon>
        <taxon>Colletotrichum</taxon>
        <taxon>Colletotrichum truncatum species complex</taxon>
    </lineage>
</organism>